<dbReference type="EMBL" id="JADOES010000030">
    <property type="protein sequence ID" value="MBT9316673.1"/>
    <property type="molecule type" value="Genomic_DNA"/>
</dbReference>
<evidence type="ECO:0000259" key="1">
    <source>
        <dbReference type="Pfam" id="PF04965"/>
    </source>
</evidence>
<keyword evidence="3" id="KW-1185">Reference proteome</keyword>
<reference evidence="2" key="1">
    <citation type="submission" date="2020-11" db="EMBL/GenBank/DDBJ databases">
        <authorList>
            <person name="Konstantinou D."/>
            <person name="Gkelis S."/>
            <person name="Popin R."/>
            <person name="Fewer D."/>
            <person name="Sivonen K."/>
        </authorList>
    </citation>
    <scope>NUCLEOTIDE SEQUENCE</scope>
    <source>
        <strain evidence="2">TAU-MAC 1115</strain>
    </source>
</reference>
<name>A0A947DGK5_9CYAN</name>
<organism evidence="2 3">
    <name type="scientific">Leptothoe spongobia TAU-MAC 1115</name>
    <dbReference type="NCBI Taxonomy" id="1967444"/>
    <lineage>
        <taxon>Bacteria</taxon>
        <taxon>Bacillati</taxon>
        <taxon>Cyanobacteriota</taxon>
        <taxon>Cyanophyceae</taxon>
        <taxon>Nodosilineales</taxon>
        <taxon>Cymatolegaceae</taxon>
        <taxon>Leptothoe</taxon>
        <taxon>Leptothoe spongobia</taxon>
    </lineage>
</organism>
<feature type="domain" description="IraD/Gp25-like" evidence="1">
    <location>
        <begin position="36"/>
        <end position="120"/>
    </location>
</feature>
<dbReference type="Gene3D" id="3.10.450.40">
    <property type="match status" value="1"/>
</dbReference>
<reference evidence="2" key="2">
    <citation type="journal article" date="2021" name="Mar. Drugs">
        <title>Genome Reduction and Secondary Metabolism of the Marine Sponge-Associated Cyanobacterium Leptothoe.</title>
        <authorList>
            <person name="Konstantinou D."/>
            <person name="Popin R.V."/>
            <person name="Fewer D.P."/>
            <person name="Sivonen K."/>
            <person name="Gkelis S."/>
        </authorList>
    </citation>
    <scope>NUCLEOTIDE SEQUENCE</scope>
    <source>
        <strain evidence="2">TAU-MAC 1115</strain>
    </source>
</reference>
<protein>
    <submittedName>
        <fullName evidence="2">GPW/gp25 family protein</fullName>
    </submittedName>
</protein>
<dbReference type="AlphaFoldDB" id="A0A947DGK5"/>
<dbReference type="SUPFAM" id="SSF160719">
    <property type="entry name" value="gpW/gp25-like"/>
    <property type="match status" value="1"/>
</dbReference>
<gene>
    <name evidence="2" type="ORF">IXB50_14690</name>
</gene>
<dbReference type="InterPro" id="IPR007048">
    <property type="entry name" value="IraD/Gp25-like"/>
</dbReference>
<dbReference type="Proteomes" id="UP000717364">
    <property type="component" value="Unassembled WGS sequence"/>
</dbReference>
<sequence>MPEPIDKRQEPFWGQGISFPLRMNVQGSIQISAFSHNIEECIHLILRTKLGERLYRPDFGSRLSELVFAPMNTQTLLLIRLYVEEALEKWEPRITIEEIKTEPDPQRGRIDINILYTPKDSPDTRSLVYPFYLVPSAEETLPHGI</sequence>
<evidence type="ECO:0000313" key="3">
    <source>
        <dbReference type="Proteomes" id="UP000717364"/>
    </source>
</evidence>
<proteinExistence type="predicted"/>
<dbReference type="Pfam" id="PF04965">
    <property type="entry name" value="GPW_gp25"/>
    <property type="match status" value="1"/>
</dbReference>
<evidence type="ECO:0000313" key="2">
    <source>
        <dbReference type="EMBL" id="MBT9316673.1"/>
    </source>
</evidence>
<accession>A0A947DGK5</accession>
<dbReference type="RefSeq" id="WP_215609738.1">
    <property type="nucleotide sequence ID" value="NZ_JADOES010000030.1"/>
</dbReference>
<comment type="caution">
    <text evidence="2">The sequence shown here is derived from an EMBL/GenBank/DDBJ whole genome shotgun (WGS) entry which is preliminary data.</text>
</comment>